<reference evidence="2" key="1">
    <citation type="journal article" date="2013" name="Genome Announc.">
        <title>Draft genome sequence of the basidiomycetous yeast-like fungus Pseudozyma hubeiensis SY62, which produces an abundant amount of the biosurfactant mannosylerythritol lipids.</title>
        <authorList>
            <person name="Konishi M."/>
            <person name="Hatada Y."/>
            <person name="Horiuchi J."/>
        </authorList>
    </citation>
    <scope>NUCLEOTIDE SEQUENCE [LARGE SCALE GENOMIC DNA]</scope>
    <source>
        <strain evidence="2">SY62</strain>
    </source>
</reference>
<name>R9PCP4_PSEHS</name>
<dbReference type="GO" id="GO:0009013">
    <property type="term" value="F:succinate-semialdehyde dehydrogenase [NAD(P)+] activity"/>
    <property type="evidence" value="ECO:0007669"/>
    <property type="project" value="UniProtKB-EC"/>
</dbReference>
<dbReference type="EMBL" id="DF238823">
    <property type="protein sequence ID" value="GAC99134.1"/>
    <property type="molecule type" value="Genomic_DNA"/>
</dbReference>
<organism evidence="1 2">
    <name type="scientific">Pseudozyma hubeiensis (strain SY62)</name>
    <name type="common">Yeast</name>
    <dbReference type="NCBI Taxonomy" id="1305764"/>
    <lineage>
        <taxon>Eukaryota</taxon>
        <taxon>Fungi</taxon>
        <taxon>Dikarya</taxon>
        <taxon>Basidiomycota</taxon>
        <taxon>Ustilaginomycotina</taxon>
        <taxon>Ustilaginomycetes</taxon>
        <taxon>Ustilaginales</taxon>
        <taxon>Ustilaginaceae</taxon>
        <taxon>Pseudozyma</taxon>
    </lineage>
</organism>
<proteinExistence type="predicted"/>
<gene>
    <name evidence="1" type="ORF">PHSY_006732</name>
</gene>
<accession>R9PCP4</accession>
<dbReference type="GeneID" id="24112000"/>
<evidence type="ECO:0000313" key="1">
    <source>
        <dbReference type="EMBL" id="GAC99134.1"/>
    </source>
</evidence>
<evidence type="ECO:0000313" key="2">
    <source>
        <dbReference type="Proteomes" id="UP000014071"/>
    </source>
</evidence>
<keyword evidence="2" id="KW-1185">Reference proteome</keyword>
<dbReference type="HOGENOM" id="CLU_1705036_0_0_1"/>
<dbReference type="RefSeq" id="XP_012192721.1">
    <property type="nucleotide sequence ID" value="XM_012337331.1"/>
</dbReference>
<keyword evidence="1" id="KW-0560">Oxidoreductase</keyword>
<dbReference type="AlphaFoldDB" id="R9PCP4"/>
<dbReference type="EC" id="1.2.1.16" evidence="1"/>
<protein>
    <submittedName>
        <fullName evidence="1">Predicted succinate-semialdehyde dehydrogenase</fullName>
        <ecNumber evidence="1">1.2.1.16</ecNumber>
    </submittedName>
</protein>
<sequence length="154" mass="17480">MQASSPVSCVDGDEHRMCFSFGPKVALPRMCLSVVQHDNGAAAPSATSHETEQTCQPLCILIAFTGSTDVGARQMMVLDERWCMYRDFSLVEKRLKLRCQRHRWQIVARVCRYSLCRLAIVLRESPHWYEVLTSLSQYEPQSLGLHATKPSCTM</sequence>
<dbReference type="Proteomes" id="UP000014071">
    <property type="component" value="Unassembled WGS sequence"/>
</dbReference>